<proteinExistence type="predicted"/>
<keyword evidence="4" id="KW-1185">Reference proteome</keyword>
<dbReference type="PANTHER" id="PTHR41795">
    <property type="entry name" value="EXOPOLYSACCHARIDE SYNTHESIS PROTEIN"/>
    <property type="match status" value="1"/>
</dbReference>
<evidence type="ECO:0000256" key="1">
    <source>
        <dbReference type="SAM" id="MobiDB-lite"/>
    </source>
</evidence>
<protein>
    <submittedName>
        <fullName evidence="3">Exopolysaccharide synthesis ExoD</fullName>
    </submittedName>
</protein>
<dbReference type="EMBL" id="ACYY01000010">
    <property type="protein sequence ID" value="EEW25305.1"/>
    <property type="molecule type" value="Genomic_DNA"/>
</dbReference>
<dbReference type="InterPro" id="IPR010331">
    <property type="entry name" value="ExoD"/>
</dbReference>
<feature type="region of interest" description="Disordered" evidence="1">
    <location>
        <begin position="1"/>
        <end position="32"/>
    </location>
</feature>
<accession>C8S1A7</accession>
<gene>
    <name evidence="3" type="ORF">Rsw2DRAFT_1835</name>
</gene>
<dbReference type="OrthoDB" id="8550083at2"/>
<dbReference type="eggNOG" id="COG3932">
    <property type="taxonomic scope" value="Bacteria"/>
</dbReference>
<organism evidence="3 4">
    <name type="scientific">Rhodobacter ferrooxidans</name>
    <dbReference type="NCBI Taxonomy" id="371731"/>
    <lineage>
        <taxon>Bacteria</taxon>
        <taxon>Pseudomonadati</taxon>
        <taxon>Pseudomonadota</taxon>
        <taxon>Alphaproteobacteria</taxon>
        <taxon>Rhodobacterales</taxon>
        <taxon>Rhodobacter group</taxon>
        <taxon>Rhodobacter</taxon>
    </lineage>
</organism>
<evidence type="ECO:0000256" key="2">
    <source>
        <dbReference type="SAM" id="Phobius"/>
    </source>
</evidence>
<comment type="caution">
    <text evidence="3">The sequence shown here is derived from an EMBL/GenBank/DDBJ whole genome shotgun (WGS) entry which is preliminary data.</text>
</comment>
<dbReference type="AlphaFoldDB" id="C8S1A7"/>
<keyword evidence="2" id="KW-0812">Transmembrane</keyword>
<dbReference type="Pfam" id="PF06055">
    <property type="entry name" value="ExoD"/>
    <property type="match status" value="1"/>
</dbReference>
<keyword evidence="2" id="KW-0472">Membrane</keyword>
<reference evidence="3 4" key="1">
    <citation type="submission" date="2009-08" db="EMBL/GenBank/DDBJ databases">
        <title>The draft genome of Rhodobacter sp. SW2.</title>
        <authorList>
            <consortium name="US DOE Joint Genome Institute (JGI-PGF)"/>
            <person name="Lucas S."/>
            <person name="Copeland A."/>
            <person name="Lapidus A."/>
            <person name="Glavina del Rio T."/>
            <person name="Tice H."/>
            <person name="Bruce D."/>
            <person name="Goodwin L."/>
            <person name="Pitluck S."/>
            <person name="Larimer F."/>
            <person name="Land M.L."/>
            <person name="Hauser L."/>
            <person name="Emerson D."/>
        </authorList>
    </citation>
    <scope>NUCLEOTIDE SEQUENCE [LARGE SCALE GENOMIC DNA]</scope>
    <source>
        <strain evidence="3 4">SW2</strain>
    </source>
</reference>
<name>C8S1A7_9RHOB</name>
<feature type="transmembrane region" description="Helical" evidence="2">
    <location>
        <begin position="201"/>
        <end position="223"/>
    </location>
</feature>
<dbReference type="Proteomes" id="UP000010121">
    <property type="component" value="Unassembled WGS sequence"/>
</dbReference>
<sequence length="235" mass="25548">MEADPDRRADAVEDLSADLADNDCAPPDHRRSLRKRGDRLSKLLEKIASDDSRDRISVSDLMRALDARAMGALLLVFALPNILPTPPGTSGILGLPLLYLASQLMLDRVPWLPRFIADRTMERQGFAGLVSRAAPWLARAERLLRPRLTYLVWPIMQRGIGALCLVLALALALPIPFGNVLPALAICMLALGLLERDGLWVLLGSVLGVVSLVIVVSVVYGILKTAIFLALNAFG</sequence>
<feature type="compositionally biased region" description="Basic and acidic residues" evidence="1">
    <location>
        <begin position="1"/>
        <end position="11"/>
    </location>
</feature>
<dbReference type="PANTHER" id="PTHR41795:SF1">
    <property type="entry name" value="EXOPOLYSACCHARIDE SYNTHESIS PROTEIN"/>
    <property type="match status" value="1"/>
</dbReference>
<dbReference type="PIRSF" id="PIRSF033239">
    <property type="entry name" value="ExoD"/>
    <property type="match status" value="1"/>
</dbReference>
<feature type="transmembrane region" description="Helical" evidence="2">
    <location>
        <begin position="148"/>
        <end position="171"/>
    </location>
</feature>
<dbReference type="STRING" id="371731.Rsw2DRAFT_1835"/>
<evidence type="ECO:0000313" key="3">
    <source>
        <dbReference type="EMBL" id="EEW25305.1"/>
    </source>
</evidence>
<evidence type="ECO:0000313" key="4">
    <source>
        <dbReference type="Proteomes" id="UP000010121"/>
    </source>
</evidence>
<keyword evidence="2" id="KW-1133">Transmembrane helix</keyword>